<evidence type="ECO:0000313" key="2">
    <source>
        <dbReference type="Proteomes" id="UP000003980"/>
    </source>
</evidence>
<dbReference type="HOGENOM" id="CLU_115255_0_0_2"/>
<evidence type="ECO:0000313" key="1">
    <source>
        <dbReference type="EMBL" id="EHP68073.1"/>
    </source>
</evidence>
<name>H2C7E7_9CREN</name>
<dbReference type="eggNOG" id="arCOG05631">
    <property type="taxonomic scope" value="Archaea"/>
</dbReference>
<protein>
    <submittedName>
        <fullName evidence="1">Uncharacterized protein</fullName>
    </submittedName>
</protein>
<proteinExistence type="predicted"/>
<organism evidence="1 2">
    <name type="scientific">Metallosphaera yellowstonensis MK1</name>
    <dbReference type="NCBI Taxonomy" id="671065"/>
    <lineage>
        <taxon>Archaea</taxon>
        <taxon>Thermoproteota</taxon>
        <taxon>Thermoprotei</taxon>
        <taxon>Sulfolobales</taxon>
        <taxon>Sulfolobaceae</taxon>
        <taxon>Metallosphaera</taxon>
    </lineage>
</organism>
<keyword evidence="2" id="KW-1185">Reference proteome</keyword>
<gene>
    <name evidence="1" type="ORF">MetMK1DRAFT_00024960</name>
</gene>
<dbReference type="AlphaFoldDB" id="H2C7E7"/>
<reference evidence="1 2" key="1">
    <citation type="submission" date="2012-01" db="EMBL/GenBank/DDBJ databases">
        <title>Improved High-Quality Draft sequence of Metallosphaera yellowstonensis MK1.</title>
        <authorList>
            <consortium name="US DOE Joint Genome Institute"/>
            <person name="Lucas S."/>
            <person name="Han J."/>
            <person name="Cheng J.-F."/>
            <person name="Goodwin L."/>
            <person name="Pitluck S."/>
            <person name="Peters L."/>
            <person name="Teshima H."/>
            <person name="Detter J.C."/>
            <person name="Han C."/>
            <person name="Tapia R."/>
            <person name="Land M."/>
            <person name="Hauser L."/>
            <person name="Kyrpides N."/>
            <person name="Kozubal M."/>
            <person name="Macur R.E."/>
            <person name="Jay Z."/>
            <person name="Inskeep W."/>
            <person name="Woyke T."/>
        </authorList>
    </citation>
    <scope>NUCLEOTIDE SEQUENCE [LARGE SCALE GENOMIC DNA]</scope>
    <source>
        <strain evidence="1 2">MK1</strain>
    </source>
</reference>
<dbReference type="Proteomes" id="UP000003980">
    <property type="component" value="Unassembled WGS sequence"/>
</dbReference>
<accession>H2C7E7</accession>
<sequence>MSQMSSRASLEEEVYLRALTGRLVGVHEFEGLKRIAIISYPDRICESIAAAATVAYFERHGYGENKVKIFDYSPNIQETAKKIVSWGAEGVYLAFGGEQKMSLVNEVFLRSLDALRVAGFRGVLLLHVRSWLASKQLSTALQDKELLKWLRSLPEIRLFTADVNARKFYFSKVRISEDGKVSLERYREENITEEHANLLKISLPPPD</sequence>
<dbReference type="STRING" id="671065.MetMK1DRAFT_00024960"/>
<dbReference type="EMBL" id="JH597770">
    <property type="protein sequence ID" value="EHP68073.1"/>
    <property type="molecule type" value="Genomic_DNA"/>
</dbReference>